<accession>A0A8H4PGA9</accession>
<dbReference type="AlphaFoldDB" id="A0A8H4PGA9"/>
<feature type="compositionally biased region" description="Basic residues" evidence="1">
    <location>
        <begin position="273"/>
        <end position="284"/>
    </location>
</feature>
<evidence type="ECO:0000256" key="1">
    <source>
        <dbReference type="SAM" id="MobiDB-lite"/>
    </source>
</evidence>
<feature type="region of interest" description="Disordered" evidence="1">
    <location>
        <begin position="24"/>
        <end position="471"/>
    </location>
</feature>
<feature type="compositionally biased region" description="Basic and acidic residues" evidence="1">
    <location>
        <begin position="32"/>
        <end position="45"/>
    </location>
</feature>
<keyword evidence="3" id="KW-1185">Reference proteome</keyword>
<evidence type="ECO:0000313" key="2">
    <source>
        <dbReference type="EMBL" id="KAF4468616.1"/>
    </source>
</evidence>
<name>A0A8H4PGA9_9HYPO</name>
<feature type="compositionally biased region" description="Basic residues" evidence="1">
    <location>
        <begin position="306"/>
        <end position="320"/>
    </location>
</feature>
<feature type="compositionally biased region" description="Basic and acidic residues" evidence="1">
    <location>
        <begin position="217"/>
        <end position="227"/>
    </location>
</feature>
<sequence length="885" mass="97008">MAGWKMKGPSHFCEWVVGTTIESALGPIPKKPPAEEKPRKRDVVRVEVTTDDESEEDTVKITYPRTGRNIPAPEKIETVVKKVRFEDAPKKSALKKPCSPAESSDETSDSGPEPASDSSQSDNASSSNASDSDAESSDDPPKPTKTKKKKKKKKQQQQQQPKEIPEDADSDWDSDPDPTCKCRRCTKGREILRRIGKKISKDSTAPSPETSESETDEPPKTEKQEPGKKKKKGGKKTKEPEPEPEPEPESEAETSDSAKDTSESEPETPPKKNGSKKADKKRNNKKSEESTTEAETSESEPEPPKAKKQQPAKSKQKKEAKKTQEPDTDENTDGEVSDSAKETDAEEESEPEPKKKQQQKAKPKAESPKNGNKKQQGKQEQKGNKQKKKGKQKAEKEPEKEPEEPEGPEEKADDAEAGESSGEQNKGKSSKGKGKGRAEPQDAAPKKLKYKDGIKKGNYPEGLPFPHPRRPHLVEPIRAEVIQTERVIETPEDPAPNAYYDPEHNVVRVYYGPVYGNHHSHALYPDRNAFSRPLPIGTPHPTQNPYYYGFNHPQQYPAYGPNPPYHQQYSAIPPAEGYAHVPITQGMPGGPWHAVSGPPGVPPGPLANGHEAKTSPGAFGKAENPVPPSSKGKDKVGQNNVGPPSATVQDNPYLPKRNRSQFSTYGSRGARTASKGDDHPTGSFRAGSNNWNTEGAQDWNDRAGNGSQQNNKTDWTPVPDNERNGNNWEQQDQNADWNNNDNNNANWGEQTQNNDWDATYNGQQDQDNANNWSSGSHKSNETVKKRPGDHWGDDTHLGGSYAWEEKKDVASTQGQGGDNNVVGWDVNGGDNISPDSRNGEEAPPEAPPKAPADNVMPGSWVDTPTVPSWGDPTAAADTQGEAVNW</sequence>
<feature type="compositionally biased region" description="Polar residues" evidence="1">
    <location>
        <begin position="686"/>
        <end position="695"/>
    </location>
</feature>
<feature type="compositionally biased region" description="Polar residues" evidence="1">
    <location>
        <begin position="705"/>
        <end position="714"/>
    </location>
</feature>
<dbReference type="EMBL" id="JAADYS010000591">
    <property type="protein sequence ID" value="KAF4468616.1"/>
    <property type="molecule type" value="Genomic_DNA"/>
</dbReference>
<organism evidence="2 3">
    <name type="scientific">Fusarium albosuccineum</name>
    <dbReference type="NCBI Taxonomy" id="1237068"/>
    <lineage>
        <taxon>Eukaryota</taxon>
        <taxon>Fungi</taxon>
        <taxon>Dikarya</taxon>
        <taxon>Ascomycota</taxon>
        <taxon>Pezizomycotina</taxon>
        <taxon>Sordariomycetes</taxon>
        <taxon>Hypocreomycetidae</taxon>
        <taxon>Hypocreales</taxon>
        <taxon>Nectriaceae</taxon>
        <taxon>Fusarium</taxon>
        <taxon>Fusarium decemcellulare species complex</taxon>
    </lineage>
</organism>
<feature type="compositionally biased region" description="Acidic residues" evidence="1">
    <location>
        <begin position="400"/>
        <end position="417"/>
    </location>
</feature>
<dbReference type="OrthoDB" id="3439935at2759"/>
<gene>
    <name evidence="2" type="ORF">FALBO_4494</name>
</gene>
<dbReference type="Proteomes" id="UP000554235">
    <property type="component" value="Unassembled WGS sequence"/>
</dbReference>
<feature type="compositionally biased region" description="Basic residues" evidence="1">
    <location>
        <begin position="144"/>
        <end position="155"/>
    </location>
</feature>
<feature type="compositionally biased region" description="Polar residues" evidence="1">
    <location>
        <begin position="637"/>
        <end position="650"/>
    </location>
</feature>
<feature type="compositionally biased region" description="Low complexity" evidence="1">
    <location>
        <begin position="726"/>
        <end position="747"/>
    </location>
</feature>
<evidence type="ECO:0000313" key="3">
    <source>
        <dbReference type="Proteomes" id="UP000554235"/>
    </source>
</evidence>
<proteinExistence type="predicted"/>
<protein>
    <submittedName>
        <fullName evidence="2">Uncharacterized protein</fullName>
    </submittedName>
</protein>
<feature type="compositionally biased region" description="Acidic residues" evidence="1">
    <location>
        <begin position="326"/>
        <end position="336"/>
    </location>
</feature>
<feature type="compositionally biased region" description="Acidic residues" evidence="1">
    <location>
        <begin position="242"/>
        <end position="254"/>
    </location>
</feature>
<feature type="compositionally biased region" description="Polar residues" evidence="1">
    <location>
        <begin position="748"/>
        <end position="777"/>
    </location>
</feature>
<feature type="compositionally biased region" description="Acidic residues" evidence="1">
    <location>
        <begin position="290"/>
        <end position="301"/>
    </location>
</feature>
<comment type="caution">
    <text evidence="2">The sequence shown here is derived from an EMBL/GenBank/DDBJ whole genome shotgun (WGS) entry which is preliminary data.</text>
</comment>
<feature type="compositionally biased region" description="Basic and acidic residues" evidence="1">
    <location>
        <begin position="74"/>
        <end position="90"/>
    </location>
</feature>
<feature type="compositionally biased region" description="Low complexity" evidence="1">
    <location>
        <begin position="115"/>
        <end position="131"/>
    </location>
</feature>
<reference evidence="2 3" key="1">
    <citation type="submission" date="2020-01" db="EMBL/GenBank/DDBJ databases">
        <title>Identification and distribution of gene clusters putatively required for synthesis of sphingolipid metabolism inhibitors in phylogenetically diverse species of the filamentous fungus Fusarium.</title>
        <authorList>
            <person name="Kim H.-S."/>
            <person name="Busman M."/>
            <person name="Brown D.W."/>
            <person name="Divon H."/>
            <person name="Uhlig S."/>
            <person name="Proctor R.H."/>
        </authorList>
    </citation>
    <scope>NUCLEOTIDE SEQUENCE [LARGE SCALE GENOMIC DNA]</scope>
    <source>
        <strain evidence="2 3">NRRL 20459</strain>
    </source>
</reference>
<feature type="region of interest" description="Disordered" evidence="1">
    <location>
        <begin position="580"/>
        <end position="885"/>
    </location>
</feature>
<feature type="compositionally biased region" description="Basic and acidic residues" evidence="1">
    <location>
        <begin position="778"/>
        <end position="796"/>
    </location>
</feature>
<feature type="compositionally biased region" description="Acidic residues" evidence="1">
    <location>
        <begin position="166"/>
        <end position="176"/>
    </location>
</feature>